<feature type="domain" description="AMP-binding enzyme C-terminal" evidence="2">
    <location>
        <begin position="467"/>
        <end position="551"/>
    </location>
</feature>
<dbReference type="SUPFAM" id="SSF56801">
    <property type="entry name" value="Acetyl-CoA synthetase-like"/>
    <property type="match status" value="1"/>
</dbReference>
<dbReference type="Pfam" id="PF00501">
    <property type="entry name" value="AMP-binding"/>
    <property type="match status" value="1"/>
</dbReference>
<sequence length="598" mass="66354">MVLWKADHPIIDIPTNVTTYQWAFESEEHSPVIRSPRNHGFYENASTKERLAFSHVKDLATHLHTALAKDHGFQPGDTISIFAGNSVWYPVTLWACSRGGGKINGASPDYGVEEIVHALKTAGTKFVFTTEAGLERVQEAVERVGMGREMVFLLEGEGNGEVLSIKRLVERGRKYPPEKSWRIPPGKNNKEVCGYLNFSSGTTGLPKAVELSHHNIIAQCHQLRAYQAFDPGENYRCLAITPVYHISGLVRYIHYPLLLNGNCYMLPAFNMDLFLTSIITHRIRELILVPPLVIRLVRDPVVEEYLPDLRRIVKRWSSGSAPTSPEIIHLLHQKFPQTGFRQGYGATESSGCITCHPPTHYDYKFAMTGGKLVPNTTAKILSLESTCATQPSREELGSNEIGEICARGPQIALGYRNNPPATAETFDRDGFLHTGDVGYFDARGLLHIVDRIKEMIKVRGQQVAPAELEDLLLSHPGVADCAVIPIPDAYSGEKPKAYVVLKAGVGVGRGRREEVLLGKEILRFVRERKVGYKRLKEVEFTDLIPKSATGKILRRALKGEEGRVGRQRGWLSGKGIVSNTSSSQRGLMELTDSSGSLL</sequence>
<name>A0AAI8Z2L7_9PEZI</name>
<keyword evidence="3" id="KW-0436">Ligase</keyword>
<evidence type="ECO:0000259" key="1">
    <source>
        <dbReference type="Pfam" id="PF00501"/>
    </source>
</evidence>
<comment type="caution">
    <text evidence="3">The sequence shown here is derived from an EMBL/GenBank/DDBJ whole genome shotgun (WGS) entry which is preliminary data.</text>
</comment>
<evidence type="ECO:0000313" key="4">
    <source>
        <dbReference type="Proteomes" id="UP001296104"/>
    </source>
</evidence>
<dbReference type="Pfam" id="PF13193">
    <property type="entry name" value="AMP-binding_C"/>
    <property type="match status" value="1"/>
</dbReference>
<dbReference type="PANTHER" id="PTHR24096">
    <property type="entry name" value="LONG-CHAIN-FATTY-ACID--COA LIGASE"/>
    <property type="match status" value="1"/>
</dbReference>
<dbReference type="InterPro" id="IPR042099">
    <property type="entry name" value="ANL_N_sf"/>
</dbReference>
<dbReference type="InterPro" id="IPR000873">
    <property type="entry name" value="AMP-dep_synth/lig_dom"/>
</dbReference>
<evidence type="ECO:0000313" key="3">
    <source>
        <dbReference type="EMBL" id="CAK4031325.1"/>
    </source>
</evidence>
<dbReference type="EMBL" id="CAVMBE010000047">
    <property type="protein sequence ID" value="CAK4031325.1"/>
    <property type="molecule type" value="Genomic_DNA"/>
</dbReference>
<dbReference type="PROSITE" id="PS00455">
    <property type="entry name" value="AMP_BINDING"/>
    <property type="match status" value="1"/>
</dbReference>
<dbReference type="InterPro" id="IPR025110">
    <property type="entry name" value="AMP-bd_C"/>
</dbReference>
<dbReference type="CDD" id="cd05911">
    <property type="entry name" value="Firefly_Luc_like"/>
    <property type="match status" value="1"/>
</dbReference>
<dbReference type="GO" id="GO:0016405">
    <property type="term" value="F:CoA-ligase activity"/>
    <property type="evidence" value="ECO:0007669"/>
    <property type="project" value="TreeGrafter"/>
</dbReference>
<dbReference type="Gene3D" id="3.30.300.30">
    <property type="match status" value="1"/>
</dbReference>
<evidence type="ECO:0000259" key="2">
    <source>
        <dbReference type="Pfam" id="PF13193"/>
    </source>
</evidence>
<protein>
    <submittedName>
        <fullName evidence="3">Related to phenylacetyl- ligase</fullName>
    </submittedName>
</protein>
<dbReference type="InterPro" id="IPR045851">
    <property type="entry name" value="AMP-bd_C_sf"/>
</dbReference>
<keyword evidence="4" id="KW-1185">Reference proteome</keyword>
<gene>
    <name evidence="3" type="ORF">LECACI_7A006483</name>
</gene>
<reference evidence="3" key="1">
    <citation type="submission" date="2023-11" db="EMBL/GenBank/DDBJ databases">
        <authorList>
            <person name="Alioto T."/>
            <person name="Alioto T."/>
            <person name="Gomez Garrido J."/>
        </authorList>
    </citation>
    <scope>NUCLEOTIDE SEQUENCE</scope>
</reference>
<feature type="domain" description="AMP-dependent synthetase/ligase" evidence="1">
    <location>
        <begin position="47"/>
        <end position="415"/>
    </location>
</feature>
<dbReference type="AlphaFoldDB" id="A0AAI8Z2L7"/>
<accession>A0AAI8Z2L7</accession>
<dbReference type="Gene3D" id="3.40.50.12780">
    <property type="entry name" value="N-terminal domain of ligase-like"/>
    <property type="match status" value="1"/>
</dbReference>
<proteinExistence type="predicted"/>
<dbReference type="InterPro" id="IPR020845">
    <property type="entry name" value="AMP-binding_CS"/>
</dbReference>
<organism evidence="3 4">
    <name type="scientific">Lecanosticta acicola</name>
    <dbReference type="NCBI Taxonomy" id="111012"/>
    <lineage>
        <taxon>Eukaryota</taxon>
        <taxon>Fungi</taxon>
        <taxon>Dikarya</taxon>
        <taxon>Ascomycota</taxon>
        <taxon>Pezizomycotina</taxon>
        <taxon>Dothideomycetes</taxon>
        <taxon>Dothideomycetidae</taxon>
        <taxon>Mycosphaerellales</taxon>
        <taxon>Mycosphaerellaceae</taxon>
        <taxon>Lecanosticta</taxon>
    </lineage>
</organism>
<dbReference type="PANTHER" id="PTHR24096:SF422">
    <property type="entry name" value="BCDNA.GH02901"/>
    <property type="match status" value="1"/>
</dbReference>
<dbReference type="Proteomes" id="UP001296104">
    <property type="component" value="Unassembled WGS sequence"/>
</dbReference>